<accession>A0A6J4QCL7</accession>
<feature type="non-terminal residue" evidence="2">
    <location>
        <position position="1"/>
    </location>
</feature>
<name>A0A6J4QCL7_9BACT</name>
<evidence type="ECO:0000256" key="1">
    <source>
        <dbReference type="SAM" id="MobiDB-lite"/>
    </source>
</evidence>
<feature type="compositionally biased region" description="Polar residues" evidence="1">
    <location>
        <begin position="31"/>
        <end position="45"/>
    </location>
</feature>
<evidence type="ECO:0000313" key="2">
    <source>
        <dbReference type="EMBL" id="CAA9440947.1"/>
    </source>
</evidence>
<sequence>CNAAPTTSPAACRASASATRPGTSPAGATWPDTSGTCPTAGSNWSWKAPTPRWTPSSGRSPARWAGTSAAPRATRPRRPGSFRGSPSGT</sequence>
<keyword evidence="2" id="KW-0378">Hydrolase</keyword>
<reference evidence="2" key="1">
    <citation type="submission" date="2020-02" db="EMBL/GenBank/DDBJ databases">
        <authorList>
            <person name="Meier V. D."/>
        </authorList>
    </citation>
    <scope>NUCLEOTIDE SEQUENCE</scope>
    <source>
        <strain evidence="2">AVDCRST_MAG64</strain>
    </source>
</reference>
<feature type="region of interest" description="Disordered" evidence="1">
    <location>
        <begin position="1"/>
        <end position="89"/>
    </location>
</feature>
<gene>
    <name evidence="2" type="ORF">AVDCRST_MAG64-4191</name>
</gene>
<feature type="non-terminal residue" evidence="2">
    <location>
        <position position="89"/>
    </location>
</feature>
<proteinExistence type="predicted"/>
<organism evidence="2">
    <name type="scientific">uncultured Phycisphaerae bacterium</name>
    <dbReference type="NCBI Taxonomy" id="904963"/>
    <lineage>
        <taxon>Bacteria</taxon>
        <taxon>Pseudomonadati</taxon>
        <taxon>Planctomycetota</taxon>
        <taxon>Phycisphaerae</taxon>
        <taxon>environmental samples</taxon>
    </lineage>
</organism>
<dbReference type="EMBL" id="CADCUQ010000966">
    <property type="protein sequence ID" value="CAA9440947.1"/>
    <property type="molecule type" value="Genomic_DNA"/>
</dbReference>
<protein>
    <submittedName>
        <fullName evidence="2">Acylphosphate phosphohydrolase, putative</fullName>
        <ecNumber evidence="2">3.6.1.7</ecNumber>
    </submittedName>
</protein>
<dbReference type="AlphaFoldDB" id="A0A6J4QCL7"/>
<dbReference type="GO" id="GO:0003998">
    <property type="term" value="F:acylphosphatase activity"/>
    <property type="evidence" value="ECO:0007669"/>
    <property type="project" value="UniProtKB-EC"/>
</dbReference>
<dbReference type="EC" id="3.6.1.7" evidence="2"/>